<name>A0AAW1IV86_POPJA</name>
<gene>
    <name evidence="2" type="ORF">QE152_g34075</name>
</gene>
<dbReference type="EMBL" id="JASPKY010000536">
    <property type="protein sequence ID" value="KAK9693624.1"/>
    <property type="molecule type" value="Genomic_DNA"/>
</dbReference>
<evidence type="ECO:0000313" key="2">
    <source>
        <dbReference type="EMBL" id="KAK9693624.1"/>
    </source>
</evidence>
<accession>A0AAW1IV86</accession>
<dbReference type="Proteomes" id="UP001458880">
    <property type="component" value="Unassembled WGS sequence"/>
</dbReference>
<feature type="region of interest" description="Disordered" evidence="1">
    <location>
        <begin position="136"/>
        <end position="159"/>
    </location>
</feature>
<reference evidence="2 3" key="1">
    <citation type="journal article" date="2024" name="BMC Genomics">
        <title>De novo assembly and annotation of Popillia japonica's genome with initial clues to its potential as an invasive pest.</title>
        <authorList>
            <person name="Cucini C."/>
            <person name="Boschi S."/>
            <person name="Funari R."/>
            <person name="Cardaioli E."/>
            <person name="Iannotti N."/>
            <person name="Marturano G."/>
            <person name="Paoli F."/>
            <person name="Bruttini M."/>
            <person name="Carapelli A."/>
            <person name="Frati F."/>
            <person name="Nardi F."/>
        </authorList>
    </citation>
    <scope>NUCLEOTIDE SEQUENCE [LARGE SCALE GENOMIC DNA]</scope>
    <source>
        <strain evidence="2">DMR45628</strain>
    </source>
</reference>
<protein>
    <submittedName>
        <fullName evidence="2">Uncharacterized protein</fullName>
    </submittedName>
</protein>
<evidence type="ECO:0000256" key="1">
    <source>
        <dbReference type="SAM" id="MobiDB-lite"/>
    </source>
</evidence>
<proteinExistence type="predicted"/>
<organism evidence="2 3">
    <name type="scientific">Popillia japonica</name>
    <name type="common">Japanese beetle</name>
    <dbReference type="NCBI Taxonomy" id="7064"/>
    <lineage>
        <taxon>Eukaryota</taxon>
        <taxon>Metazoa</taxon>
        <taxon>Ecdysozoa</taxon>
        <taxon>Arthropoda</taxon>
        <taxon>Hexapoda</taxon>
        <taxon>Insecta</taxon>
        <taxon>Pterygota</taxon>
        <taxon>Neoptera</taxon>
        <taxon>Endopterygota</taxon>
        <taxon>Coleoptera</taxon>
        <taxon>Polyphaga</taxon>
        <taxon>Scarabaeiformia</taxon>
        <taxon>Scarabaeidae</taxon>
        <taxon>Rutelinae</taxon>
        <taxon>Popillia</taxon>
    </lineage>
</organism>
<dbReference type="AlphaFoldDB" id="A0AAW1IV86"/>
<evidence type="ECO:0000313" key="3">
    <source>
        <dbReference type="Proteomes" id="UP001458880"/>
    </source>
</evidence>
<keyword evidence="3" id="KW-1185">Reference proteome</keyword>
<comment type="caution">
    <text evidence="2">The sequence shown here is derived from an EMBL/GenBank/DDBJ whole genome shotgun (WGS) entry which is preliminary data.</text>
</comment>
<sequence>MMGLLHLALSMPLRRQNGTAASCIINAIAPTENYADRIVHTMRLGRLEGAKPRALRIVFNNPFTVKDVLHVLRNKHNLKSQELYRSVFIRRDETSNQRELFELFNQCRKELNERKKSGGQNLGIRNVKGVPTVAVNGRRSQRCEVDAPADDESQRQKNA</sequence>